<sequence>MNEPATSLPTPQLAALSQKHRPSQMEQLSVFGLDAERQRQAGAGACGLLVTTTQSALHAELVSFSAKII</sequence>
<comment type="caution">
    <text evidence="1">The sequence shown here is derived from an EMBL/GenBank/DDBJ whole genome shotgun (WGS) entry which is preliminary data.</text>
</comment>
<evidence type="ECO:0000313" key="2">
    <source>
        <dbReference type="Proteomes" id="UP001165101"/>
    </source>
</evidence>
<dbReference type="EMBL" id="BSXV01000782">
    <property type="protein sequence ID" value="GME90590.1"/>
    <property type="molecule type" value="Genomic_DNA"/>
</dbReference>
<protein>
    <submittedName>
        <fullName evidence="1">Unnamed protein product</fullName>
    </submittedName>
</protein>
<gene>
    <name evidence="1" type="ORF">Cboi01_000191300</name>
</gene>
<reference evidence="1" key="1">
    <citation type="submission" date="2023-04" db="EMBL/GenBank/DDBJ databases">
        <title>Candida boidinii NBRC 1967.</title>
        <authorList>
            <person name="Ichikawa N."/>
            <person name="Sato H."/>
            <person name="Tonouchi N."/>
        </authorList>
    </citation>
    <scope>NUCLEOTIDE SEQUENCE</scope>
    <source>
        <strain evidence="1">NBRC 1967</strain>
    </source>
</reference>
<keyword evidence="2" id="KW-1185">Reference proteome</keyword>
<name>A0ACB5TLR6_CANBO</name>
<proteinExistence type="predicted"/>
<organism evidence="1 2">
    <name type="scientific">Candida boidinii</name>
    <name type="common">Yeast</name>
    <dbReference type="NCBI Taxonomy" id="5477"/>
    <lineage>
        <taxon>Eukaryota</taxon>
        <taxon>Fungi</taxon>
        <taxon>Dikarya</taxon>
        <taxon>Ascomycota</taxon>
        <taxon>Saccharomycotina</taxon>
        <taxon>Pichiomycetes</taxon>
        <taxon>Pichiales</taxon>
        <taxon>Pichiaceae</taxon>
        <taxon>Ogataea</taxon>
        <taxon>Ogataea/Candida clade</taxon>
    </lineage>
</organism>
<accession>A0ACB5TLR6</accession>
<evidence type="ECO:0000313" key="1">
    <source>
        <dbReference type="EMBL" id="GME90590.1"/>
    </source>
</evidence>
<dbReference type="Proteomes" id="UP001165101">
    <property type="component" value="Unassembled WGS sequence"/>
</dbReference>